<name>A0ABW3D4M2_9FLAO</name>
<organism evidence="2 3">
    <name type="scientific">Sungkyunkwania multivorans</name>
    <dbReference type="NCBI Taxonomy" id="1173618"/>
    <lineage>
        <taxon>Bacteria</taxon>
        <taxon>Pseudomonadati</taxon>
        <taxon>Bacteroidota</taxon>
        <taxon>Flavobacteriia</taxon>
        <taxon>Flavobacteriales</taxon>
        <taxon>Flavobacteriaceae</taxon>
        <taxon>Sungkyunkwania</taxon>
    </lineage>
</organism>
<dbReference type="RefSeq" id="WP_386410405.1">
    <property type="nucleotide sequence ID" value="NZ_JBHTJH010000017.1"/>
</dbReference>
<accession>A0ABW3D4M2</accession>
<comment type="caution">
    <text evidence="2">The sequence shown here is derived from an EMBL/GenBank/DDBJ whole genome shotgun (WGS) entry which is preliminary data.</text>
</comment>
<feature type="chain" id="PRO_5047383293" description="Lipocalin-like domain-containing protein" evidence="1">
    <location>
        <begin position="24"/>
        <end position="143"/>
    </location>
</feature>
<keyword evidence="3" id="KW-1185">Reference proteome</keyword>
<gene>
    <name evidence="2" type="ORF">ACFQ1M_16750</name>
</gene>
<dbReference type="EMBL" id="JBHTJH010000017">
    <property type="protein sequence ID" value="MFD0863867.1"/>
    <property type="molecule type" value="Genomic_DNA"/>
</dbReference>
<proteinExistence type="predicted"/>
<evidence type="ECO:0000313" key="3">
    <source>
        <dbReference type="Proteomes" id="UP001596978"/>
    </source>
</evidence>
<evidence type="ECO:0000256" key="1">
    <source>
        <dbReference type="SAM" id="SignalP"/>
    </source>
</evidence>
<feature type="signal peptide" evidence="1">
    <location>
        <begin position="1"/>
        <end position="23"/>
    </location>
</feature>
<keyword evidence="1" id="KW-0732">Signal</keyword>
<evidence type="ECO:0000313" key="2">
    <source>
        <dbReference type="EMBL" id="MFD0863867.1"/>
    </source>
</evidence>
<reference evidence="3" key="1">
    <citation type="journal article" date="2019" name="Int. J. Syst. Evol. Microbiol.">
        <title>The Global Catalogue of Microorganisms (GCM) 10K type strain sequencing project: providing services to taxonomists for standard genome sequencing and annotation.</title>
        <authorList>
            <consortium name="The Broad Institute Genomics Platform"/>
            <consortium name="The Broad Institute Genome Sequencing Center for Infectious Disease"/>
            <person name="Wu L."/>
            <person name="Ma J."/>
        </authorList>
    </citation>
    <scope>NUCLEOTIDE SEQUENCE [LARGE SCALE GENOMIC DNA]</scope>
    <source>
        <strain evidence="3">CCUG 62952</strain>
    </source>
</reference>
<protein>
    <recommendedName>
        <fullName evidence="4">Lipocalin-like domain-containing protein</fullName>
    </recommendedName>
</protein>
<dbReference type="Proteomes" id="UP001596978">
    <property type="component" value="Unassembled WGS sequence"/>
</dbReference>
<evidence type="ECO:0008006" key="4">
    <source>
        <dbReference type="Google" id="ProtNLM"/>
    </source>
</evidence>
<sequence length="143" mass="16223">MKNTLTVLVLLSFILPLNLGCSSDDSTNPKDDIIQKLLGEWTLFSYEGGIAGLPETPTEDDITISFDEDGNYKKFEDGQLTFEGTFEIDFFAANGQENILLKTSDTNQWRLFFENERLSLDQNAINGADGFIFHYYKLELVVF</sequence>